<evidence type="ECO:0000313" key="3">
    <source>
        <dbReference type="Proteomes" id="UP001161247"/>
    </source>
</evidence>
<dbReference type="Proteomes" id="UP001161247">
    <property type="component" value="Unassembled WGS sequence"/>
</dbReference>
<evidence type="ECO:0000313" key="2">
    <source>
        <dbReference type="EMBL" id="CAI9086934.1"/>
    </source>
</evidence>
<gene>
    <name evidence="2" type="ORF">OLC1_LOCUS24897</name>
</gene>
<reference evidence="2" key="1">
    <citation type="submission" date="2023-03" db="EMBL/GenBank/DDBJ databases">
        <authorList>
            <person name="Julca I."/>
        </authorList>
    </citation>
    <scope>NUCLEOTIDE SEQUENCE</scope>
</reference>
<comment type="caution">
    <text evidence="2">The sequence shown here is derived from an EMBL/GenBank/DDBJ whole genome shotgun (WGS) entry which is preliminary data.</text>
</comment>
<sequence>MMCNWVEGAIIREEQGAYISSAEQSNVYAVFVDGSFYIQGENGRLVVFSLNSSGDFVFSRHDLQLPFESSSLEQIFLVGCGRDVLSVAVGKFFTWLKVFKLNRSRMMAWEWEEVKYLKNNNLYLSTMSSVIREVETSRAGNMIYLPRFYQDSIVFYSR</sequence>
<dbReference type="AlphaFoldDB" id="A0AAV1BWU3"/>
<organism evidence="2 3">
    <name type="scientific">Oldenlandia corymbosa var. corymbosa</name>
    <dbReference type="NCBI Taxonomy" id="529605"/>
    <lineage>
        <taxon>Eukaryota</taxon>
        <taxon>Viridiplantae</taxon>
        <taxon>Streptophyta</taxon>
        <taxon>Embryophyta</taxon>
        <taxon>Tracheophyta</taxon>
        <taxon>Spermatophyta</taxon>
        <taxon>Magnoliopsida</taxon>
        <taxon>eudicotyledons</taxon>
        <taxon>Gunneridae</taxon>
        <taxon>Pentapetalae</taxon>
        <taxon>asterids</taxon>
        <taxon>lamiids</taxon>
        <taxon>Gentianales</taxon>
        <taxon>Rubiaceae</taxon>
        <taxon>Rubioideae</taxon>
        <taxon>Spermacoceae</taxon>
        <taxon>Hedyotis-Oldenlandia complex</taxon>
        <taxon>Oldenlandia</taxon>
    </lineage>
</organism>
<keyword evidence="3" id="KW-1185">Reference proteome</keyword>
<dbReference type="Pfam" id="PF03478">
    <property type="entry name" value="Beta-prop_KIB1-4"/>
    <property type="match status" value="1"/>
</dbReference>
<proteinExistence type="predicted"/>
<name>A0AAV1BWU3_OLDCO</name>
<protein>
    <submittedName>
        <fullName evidence="2">OLC1v1020872C1</fullName>
    </submittedName>
</protein>
<evidence type="ECO:0000259" key="1">
    <source>
        <dbReference type="Pfam" id="PF03478"/>
    </source>
</evidence>
<dbReference type="InterPro" id="IPR005174">
    <property type="entry name" value="KIB1-4_b-propeller"/>
</dbReference>
<feature type="domain" description="KIB1-4 beta-propeller" evidence="1">
    <location>
        <begin position="25"/>
        <end position="146"/>
    </location>
</feature>
<dbReference type="EMBL" id="CATKSE010000001">
    <property type="protein sequence ID" value="CAI9086934.1"/>
    <property type="molecule type" value="Genomic_DNA"/>
</dbReference>
<accession>A0AAV1BWU3</accession>